<feature type="region of interest" description="Disordered" evidence="1">
    <location>
        <begin position="327"/>
        <end position="378"/>
    </location>
</feature>
<feature type="compositionally biased region" description="Low complexity" evidence="1">
    <location>
        <begin position="223"/>
        <end position="237"/>
    </location>
</feature>
<dbReference type="eggNOG" id="ENOG502SMWM">
    <property type="taxonomic scope" value="Eukaryota"/>
</dbReference>
<dbReference type="HOGENOM" id="CLU_031643_0_0_1"/>
<feature type="compositionally biased region" description="Polar residues" evidence="1">
    <location>
        <begin position="211"/>
        <end position="221"/>
    </location>
</feature>
<feature type="compositionally biased region" description="Low complexity" evidence="1">
    <location>
        <begin position="181"/>
        <end position="193"/>
    </location>
</feature>
<keyword evidence="3" id="KW-1185">Reference proteome</keyword>
<name>W4KNI2_HETIT</name>
<dbReference type="GeneID" id="20669395"/>
<feature type="compositionally biased region" description="Low complexity" evidence="1">
    <location>
        <begin position="11"/>
        <end position="28"/>
    </location>
</feature>
<reference evidence="2 3" key="1">
    <citation type="journal article" date="2012" name="New Phytol.">
        <title>Insight into trade-off between wood decay and parasitism from the genome of a fungal forest pathogen.</title>
        <authorList>
            <person name="Olson A."/>
            <person name="Aerts A."/>
            <person name="Asiegbu F."/>
            <person name="Belbahri L."/>
            <person name="Bouzid O."/>
            <person name="Broberg A."/>
            <person name="Canback B."/>
            <person name="Coutinho P.M."/>
            <person name="Cullen D."/>
            <person name="Dalman K."/>
            <person name="Deflorio G."/>
            <person name="van Diepen L.T."/>
            <person name="Dunand C."/>
            <person name="Duplessis S."/>
            <person name="Durling M."/>
            <person name="Gonthier P."/>
            <person name="Grimwood J."/>
            <person name="Fossdal C.G."/>
            <person name="Hansson D."/>
            <person name="Henrissat B."/>
            <person name="Hietala A."/>
            <person name="Himmelstrand K."/>
            <person name="Hoffmeister D."/>
            <person name="Hogberg N."/>
            <person name="James T.Y."/>
            <person name="Karlsson M."/>
            <person name="Kohler A."/>
            <person name="Kues U."/>
            <person name="Lee Y.H."/>
            <person name="Lin Y.C."/>
            <person name="Lind M."/>
            <person name="Lindquist E."/>
            <person name="Lombard V."/>
            <person name="Lucas S."/>
            <person name="Lunden K."/>
            <person name="Morin E."/>
            <person name="Murat C."/>
            <person name="Park J."/>
            <person name="Raffaello T."/>
            <person name="Rouze P."/>
            <person name="Salamov A."/>
            <person name="Schmutz J."/>
            <person name="Solheim H."/>
            <person name="Stahlberg J."/>
            <person name="Velez H."/>
            <person name="de Vries R.P."/>
            <person name="Wiebenga A."/>
            <person name="Woodward S."/>
            <person name="Yakovlev I."/>
            <person name="Garbelotto M."/>
            <person name="Martin F."/>
            <person name="Grigoriev I.V."/>
            <person name="Stenlid J."/>
        </authorList>
    </citation>
    <scope>NUCLEOTIDE SEQUENCE [LARGE SCALE GENOMIC DNA]</scope>
    <source>
        <strain evidence="2 3">TC 32-1</strain>
    </source>
</reference>
<dbReference type="Proteomes" id="UP000030671">
    <property type="component" value="Unassembled WGS sequence"/>
</dbReference>
<protein>
    <submittedName>
        <fullName evidence="2">Uncharacterized protein</fullName>
    </submittedName>
</protein>
<dbReference type="RefSeq" id="XP_009540908.1">
    <property type="nucleotide sequence ID" value="XM_009542613.1"/>
</dbReference>
<feature type="region of interest" description="Disordered" evidence="1">
    <location>
        <begin position="1"/>
        <end position="28"/>
    </location>
</feature>
<evidence type="ECO:0000313" key="2">
    <source>
        <dbReference type="EMBL" id="ETW86945.1"/>
    </source>
</evidence>
<feature type="compositionally biased region" description="Acidic residues" evidence="1">
    <location>
        <begin position="334"/>
        <end position="346"/>
    </location>
</feature>
<dbReference type="AlphaFoldDB" id="W4KNI2"/>
<proteinExistence type="predicted"/>
<feature type="region of interest" description="Disordered" evidence="1">
    <location>
        <begin position="140"/>
        <end position="166"/>
    </location>
</feature>
<dbReference type="KEGG" id="hir:HETIRDRAFT_306287"/>
<feature type="compositionally biased region" description="Acidic residues" evidence="1">
    <location>
        <begin position="353"/>
        <end position="369"/>
    </location>
</feature>
<organism evidence="2 3">
    <name type="scientific">Heterobasidion irregulare (strain TC 32-1)</name>
    <dbReference type="NCBI Taxonomy" id="747525"/>
    <lineage>
        <taxon>Eukaryota</taxon>
        <taxon>Fungi</taxon>
        <taxon>Dikarya</taxon>
        <taxon>Basidiomycota</taxon>
        <taxon>Agaricomycotina</taxon>
        <taxon>Agaricomycetes</taxon>
        <taxon>Russulales</taxon>
        <taxon>Bondarzewiaceae</taxon>
        <taxon>Heterobasidion</taxon>
        <taxon>Heterobasidion annosum species complex</taxon>
    </lineage>
</organism>
<dbReference type="EMBL" id="KI925454">
    <property type="protein sequence ID" value="ETW86945.1"/>
    <property type="molecule type" value="Genomic_DNA"/>
</dbReference>
<dbReference type="InParanoid" id="W4KNI2"/>
<sequence>MNNSTPPINGAAQQNPAVPSVPVNPAFPQSPQAQAQAVQAQALAMLAFQFPNLFAQAQGNISWTGMSFPQLAFVPVPVGQSPYDKDILVHALHASSGKGINYRQSLESLNGVNNHTADQWKDYYLENVHHINSLVSKLSNGPASEPVNHSVKKPIITPPSGQDTNTSLQTARRKLPHLNHSSSAPQAGSSSSPRQCNRRVPGSMNPPSDMARSQPTSSESLMASPSIPTASTSAITPRVPSHEPSPPADIGPALFWQSGTRRPFTPKDKTYLNKYMAWALSRDSTLSKAELAKRLAARASHHTESSWAQVIGNVLLTEDTNKAYKNGSDKTIEISDDDDETVEESLENGPDYDPSDDDPSDLESTDDDLAQMGEARSAFTDTDMRMVAKWVASHPDWEEMSYKEKWEDLSQRVRHNSLRRKL</sequence>
<dbReference type="STRING" id="747525.W4KNI2"/>
<feature type="region of interest" description="Disordered" evidence="1">
    <location>
        <begin position="178"/>
        <end position="262"/>
    </location>
</feature>
<gene>
    <name evidence="2" type="ORF">HETIRDRAFT_306287</name>
</gene>
<dbReference type="OrthoDB" id="3194584at2759"/>
<evidence type="ECO:0000313" key="3">
    <source>
        <dbReference type="Proteomes" id="UP000030671"/>
    </source>
</evidence>
<accession>W4KNI2</accession>
<evidence type="ECO:0000256" key="1">
    <source>
        <dbReference type="SAM" id="MobiDB-lite"/>
    </source>
</evidence>